<comment type="caution">
    <text evidence="1">The sequence shown here is derived from an EMBL/GenBank/DDBJ whole genome shotgun (WGS) entry which is preliminary data.</text>
</comment>
<evidence type="ECO:0000313" key="1">
    <source>
        <dbReference type="EMBL" id="RUR27684.1"/>
    </source>
</evidence>
<dbReference type="RefSeq" id="WP_127063653.1">
    <property type="nucleotide sequence ID" value="NZ_RZHF01000029.1"/>
</dbReference>
<protein>
    <submittedName>
        <fullName evidence="1">Uncharacterized protein</fullName>
    </submittedName>
</protein>
<name>A0A3S0XQT9_9GAMM</name>
<accession>A0A3S0XQT9</accession>
<reference evidence="1 2" key="1">
    <citation type="submission" date="2018-12" db="EMBL/GenBank/DDBJ databases">
        <title>three novel Halomonas strain isolated from plants.</title>
        <authorList>
            <person name="Sun C."/>
        </authorList>
    </citation>
    <scope>NUCLEOTIDE SEQUENCE [LARGE SCALE GENOMIC DNA]</scope>
    <source>
        <strain evidence="1 2">JCM 18142</strain>
    </source>
</reference>
<dbReference type="EMBL" id="RZHF01000029">
    <property type="protein sequence ID" value="RUR27684.1"/>
    <property type="molecule type" value="Genomic_DNA"/>
</dbReference>
<proteinExistence type="predicted"/>
<dbReference type="OrthoDB" id="6171348at2"/>
<dbReference type="Proteomes" id="UP000287023">
    <property type="component" value="Unassembled WGS sequence"/>
</dbReference>
<gene>
    <name evidence="1" type="ORF">ELY38_18640</name>
</gene>
<sequence length="81" mass="9572">MKRFNYKIHYTQSNERYIQFDARLQNQGAQIGLTPFETEELWLTYAEMPTALAGLVDERIWEAHRKPILEMLAAHYLTPSD</sequence>
<dbReference type="AlphaFoldDB" id="A0A3S0XQT9"/>
<organism evidence="1 2">
    <name type="scientific">Vreelandella nanhaiensis</name>
    <dbReference type="NCBI Taxonomy" id="1258546"/>
    <lineage>
        <taxon>Bacteria</taxon>
        <taxon>Pseudomonadati</taxon>
        <taxon>Pseudomonadota</taxon>
        <taxon>Gammaproteobacteria</taxon>
        <taxon>Oceanospirillales</taxon>
        <taxon>Halomonadaceae</taxon>
        <taxon>Vreelandella</taxon>
    </lineage>
</organism>
<evidence type="ECO:0000313" key="2">
    <source>
        <dbReference type="Proteomes" id="UP000287023"/>
    </source>
</evidence>
<keyword evidence="2" id="KW-1185">Reference proteome</keyword>